<reference evidence="1 2" key="1">
    <citation type="journal article" date="2008" name="Int. J. Syst. Evol. Microbiol.">
        <title>Luteimonas marina sp. nov., isolated from seawater.</title>
        <authorList>
            <person name="Baik K.S."/>
            <person name="Park S.C."/>
            <person name="Kim M.S."/>
            <person name="Kim E.M."/>
            <person name="Park C."/>
            <person name="Chun J."/>
            <person name="Seong C.N."/>
        </authorList>
    </citation>
    <scope>NUCLEOTIDE SEQUENCE [LARGE SCALE GENOMIC DNA]</scope>
    <source>
        <strain evidence="1 2">FR1330</strain>
    </source>
</reference>
<keyword evidence="2" id="KW-1185">Reference proteome</keyword>
<dbReference type="OrthoDB" id="5986167at2"/>
<sequence>MSRHQIALFTFTLSGGGSIGPDALREIWKRASGSNNVSVGRKLLHGNRDRPVYTLYAAQGLADLRGVEMRLRRLLEATHLNASLSVLPP</sequence>
<protein>
    <submittedName>
        <fullName evidence="1">Uncharacterized protein</fullName>
    </submittedName>
</protein>
<dbReference type="RefSeq" id="WP_146387994.1">
    <property type="nucleotide sequence ID" value="NZ_VOHK01000004.1"/>
</dbReference>
<evidence type="ECO:0000313" key="1">
    <source>
        <dbReference type="EMBL" id="TWT20287.1"/>
    </source>
</evidence>
<proteinExistence type="predicted"/>
<dbReference type="EMBL" id="VOHK01000004">
    <property type="protein sequence ID" value="TWT20287.1"/>
    <property type="molecule type" value="Genomic_DNA"/>
</dbReference>
<name>A0A5C5U2W9_9GAMM</name>
<organism evidence="1 2">
    <name type="scientific">Luteimonas marina</name>
    <dbReference type="NCBI Taxonomy" id="488485"/>
    <lineage>
        <taxon>Bacteria</taxon>
        <taxon>Pseudomonadati</taxon>
        <taxon>Pseudomonadota</taxon>
        <taxon>Gammaproteobacteria</taxon>
        <taxon>Lysobacterales</taxon>
        <taxon>Lysobacteraceae</taxon>
        <taxon>Luteimonas</taxon>
    </lineage>
</organism>
<accession>A0A5C5U2W9</accession>
<evidence type="ECO:0000313" key="2">
    <source>
        <dbReference type="Proteomes" id="UP000319980"/>
    </source>
</evidence>
<dbReference type="AlphaFoldDB" id="A0A5C5U2W9"/>
<gene>
    <name evidence="1" type="ORF">FQY83_11170</name>
</gene>
<comment type="caution">
    <text evidence="1">The sequence shown here is derived from an EMBL/GenBank/DDBJ whole genome shotgun (WGS) entry which is preliminary data.</text>
</comment>
<dbReference type="Proteomes" id="UP000319980">
    <property type="component" value="Unassembled WGS sequence"/>
</dbReference>